<dbReference type="OrthoDB" id="10503164at2759"/>
<dbReference type="EMBL" id="CAJVCH010546863">
    <property type="protein sequence ID" value="CAG7828258.1"/>
    <property type="molecule type" value="Genomic_DNA"/>
</dbReference>
<dbReference type="AlphaFoldDB" id="A0A8J2LA51"/>
<evidence type="ECO:0000313" key="1">
    <source>
        <dbReference type="EMBL" id="CAG7828258.1"/>
    </source>
</evidence>
<reference evidence="1" key="1">
    <citation type="submission" date="2021-06" db="EMBL/GenBank/DDBJ databases">
        <authorList>
            <person name="Hodson N. C."/>
            <person name="Mongue J. A."/>
            <person name="Jaron S. K."/>
        </authorList>
    </citation>
    <scope>NUCLEOTIDE SEQUENCE</scope>
</reference>
<feature type="non-terminal residue" evidence="1">
    <location>
        <position position="72"/>
    </location>
</feature>
<accession>A0A8J2LA51</accession>
<keyword evidence="2" id="KW-1185">Reference proteome</keyword>
<sequence length="72" mass="8624">MGEPQAAGKSREYMGWEDANRVEWKVHKEREGRLNWACRWGPFMEEHKKWVCSGITRAFRKPSSRALEWTAW</sequence>
<proteinExistence type="predicted"/>
<dbReference type="Proteomes" id="UP000708208">
    <property type="component" value="Unassembled WGS sequence"/>
</dbReference>
<organism evidence="1 2">
    <name type="scientific">Allacma fusca</name>
    <dbReference type="NCBI Taxonomy" id="39272"/>
    <lineage>
        <taxon>Eukaryota</taxon>
        <taxon>Metazoa</taxon>
        <taxon>Ecdysozoa</taxon>
        <taxon>Arthropoda</taxon>
        <taxon>Hexapoda</taxon>
        <taxon>Collembola</taxon>
        <taxon>Symphypleona</taxon>
        <taxon>Sminthuridae</taxon>
        <taxon>Allacma</taxon>
    </lineage>
</organism>
<protein>
    <submittedName>
        <fullName evidence="1">Uncharacterized protein</fullName>
    </submittedName>
</protein>
<evidence type="ECO:0000313" key="2">
    <source>
        <dbReference type="Proteomes" id="UP000708208"/>
    </source>
</evidence>
<gene>
    <name evidence="1" type="ORF">AFUS01_LOCUS38200</name>
</gene>
<name>A0A8J2LA51_9HEXA</name>
<comment type="caution">
    <text evidence="1">The sequence shown here is derived from an EMBL/GenBank/DDBJ whole genome shotgun (WGS) entry which is preliminary data.</text>
</comment>